<evidence type="ECO:0000313" key="3">
    <source>
        <dbReference type="Proteomes" id="UP000262954"/>
    </source>
</evidence>
<feature type="transmembrane region" description="Helical" evidence="1">
    <location>
        <begin position="31"/>
        <end position="52"/>
    </location>
</feature>
<gene>
    <name evidence="2" type="ORF">DDY73_08135</name>
</gene>
<evidence type="ECO:0000313" key="2">
    <source>
        <dbReference type="EMBL" id="HBJ08962.1"/>
    </source>
</evidence>
<comment type="caution">
    <text evidence="2">The sequence shown here is derived from an EMBL/GenBank/DDBJ whole genome shotgun (WGS) entry which is preliminary data.</text>
</comment>
<sequence length="96" mass="11330">MAFNNIFVRPSAKNEIKCKVKIEESPKIPILFLYFFLISKCIIYFIDIQYIIHDVNNILQIIFTLSFGLSSCFHSDIPYYPPQNSKEIFKIYLSKI</sequence>
<keyword evidence="1" id="KW-1133">Transmembrane helix</keyword>
<dbReference type="AlphaFoldDB" id="A0A354M373"/>
<evidence type="ECO:0000256" key="1">
    <source>
        <dbReference type="SAM" id="Phobius"/>
    </source>
</evidence>
<dbReference type="EMBL" id="DNWC01000104">
    <property type="protein sequence ID" value="HBJ08962.1"/>
    <property type="molecule type" value="Genomic_DNA"/>
</dbReference>
<keyword evidence="1" id="KW-0812">Transmembrane</keyword>
<proteinExistence type="predicted"/>
<keyword evidence="1" id="KW-0472">Membrane</keyword>
<reference evidence="2 3" key="1">
    <citation type="journal article" date="2018" name="Nat. Biotechnol.">
        <title>A standardized bacterial taxonomy based on genome phylogeny substantially revises the tree of life.</title>
        <authorList>
            <person name="Parks D.H."/>
            <person name="Chuvochina M."/>
            <person name="Waite D.W."/>
            <person name="Rinke C."/>
            <person name="Skarshewski A."/>
            <person name="Chaumeil P.A."/>
            <person name="Hugenholtz P."/>
        </authorList>
    </citation>
    <scope>NUCLEOTIDE SEQUENCE [LARGE SCALE GENOMIC DNA]</scope>
    <source>
        <strain evidence="2">UBA11482</strain>
    </source>
</reference>
<accession>A0A354M373</accession>
<dbReference type="Proteomes" id="UP000262954">
    <property type="component" value="Unassembled WGS sequence"/>
</dbReference>
<name>A0A354M373_9BACT</name>
<organism evidence="2 3">
    <name type="scientific">Coprobacter fastidiosus</name>
    <dbReference type="NCBI Taxonomy" id="1099853"/>
    <lineage>
        <taxon>Bacteria</taxon>
        <taxon>Pseudomonadati</taxon>
        <taxon>Bacteroidota</taxon>
        <taxon>Bacteroidia</taxon>
        <taxon>Bacteroidales</taxon>
        <taxon>Barnesiellaceae</taxon>
        <taxon>Coprobacter</taxon>
    </lineage>
</organism>
<protein>
    <submittedName>
        <fullName evidence="2">Uncharacterized protein</fullName>
    </submittedName>
</protein>